<proteinExistence type="predicted"/>
<dbReference type="EMBL" id="CABFNS010000767">
    <property type="protein sequence ID" value="VUC27442.1"/>
    <property type="molecule type" value="Genomic_DNA"/>
</dbReference>
<organism evidence="2 3">
    <name type="scientific">Bionectria ochroleuca</name>
    <name type="common">Gliocladium roseum</name>
    <dbReference type="NCBI Taxonomy" id="29856"/>
    <lineage>
        <taxon>Eukaryota</taxon>
        <taxon>Fungi</taxon>
        <taxon>Dikarya</taxon>
        <taxon>Ascomycota</taxon>
        <taxon>Pezizomycotina</taxon>
        <taxon>Sordariomycetes</taxon>
        <taxon>Hypocreomycetidae</taxon>
        <taxon>Hypocreales</taxon>
        <taxon>Bionectriaceae</taxon>
        <taxon>Clonostachys</taxon>
    </lineage>
</organism>
<feature type="compositionally biased region" description="Low complexity" evidence="1">
    <location>
        <begin position="43"/>
        <end position="53"/>
    </location>
</feature>
<evidence type="ECO:0000313" key="2">
    <source>
        <dbReference type="EMBL" id="VUC27442.1"/>
    </source>
</evidence>
<comment type="caution">
    <text evidence="2">The sequence shown here is derived from an EMBL/GenBank/DDBJ whole genome shotgun (WGS) entry which is preliminary data.</text>
</comment>
<name>A0ABY6U8P9_BIOOC</name>
<evidence type="ECO:0008006" key="4">
    <source>
        <dbReference type="Google" id="ProtNLM"/>
    </source>
</evidence>
<evidence type="ECO:0000313" key="3">
    <source>
        <dbReference type="Proteomes" id="UP000766486"/>
    </source>
</evidence>
<keyword evidence="3" id="KW-1185">Reference proteome</keyword>
<feature type="region of interest" description="Disordered" evidence="1">
    <location>
        <begin position="30"/>
        <end position="53"/>
    </location>
</feature>
<feature type="compositionally biased region" description="Basic and acidic residues" evidence="1">
    <location>
        <begin position="30"/>
        <end position="39"/>
    </location>
</feature>
<evidence type="ECO:0000256" key="1">
    <source>
        <dbReference type="SAM" id="MobiDB-lite"/>
    </source>
</evidence>
<feature type="non-terminal residue" evidence="2">
    <location>
        <position position="1"/>
    </location>
</feature>
<gene>
    <name evidence="2" type="ORF">CLO192961_LOCUS208557</name>
</gene>
<sequence>CDQNWPTCTACQRHSVICSGPSSLVKFVNHGDGRKKSDVSMDTQTRPQPTNPNNPVLMVERKPWIRLGEDGASQAVFRLQAPRIPATTAAERISRRLVALLENGHEGVAVMKMSYLPHTPQRIAHSACLRDCAAFFCSAWADYRRREPADKLLAPGLCVKAVKSLQLALNGGKGFTPETLAAMNMLERAVSLFGVGRAPDLQLHLRGIRHVLMQNPAPDMQDPFDLGAAFESVCILRSAGVNGLGDNGELKSPWKEVLHYASQEHLTKNQNKYLNEAYMEFHGIFANFAQWLGDMRKIRANPEENRQLAQQTIQSVSEGENKMHDVVMPIIENLSRNGSITEIVDPELRFGRKLNFTSAGLAQQFIEMHSCRMILLRIIWDIGVWYGEPVQDVYNKYRAVALKLWTTVPYVLTTEPIEAMDLFEKLMASLEAADDEEMDYLLDQLLVADNYQRRYPRDKTMLKEMALTTARQVTGRI</sequence>
<dbReference type="Proteomes" id="UP000766486">
    <property type="component" value="Unassembled WGS sequence"/>
</dbReference>
<protein>
    <recommendedName>
        <fullName evidence="4">Zn(2)-C6 fungal-type domain-containing protein</fullName>
    </recommendedName>
</protein>
<accession>A0ABY6U8P9</accession>
<reference evidence="2 3" key="1">
    <citation type="submission" date="2019-06" db="EMBL/GenBank/DDBJ databases">
        <authorList>
            <person name="Broberg M."/>
        </authorList>
    </citation>
    <scope>NUCLEOTIDE SEQUENCE [LARGE SCALE GENOMIC DNA]</scope>
</reference>